<evidence type="ECO:0000256" key="3">
    <source>
        <dbReference type="ARBA" id="ARBA00023125"/>
    </source>
</evidence>
<keyword evidence="7" id="KW-1185">Reference proteome</keyword>
<dbReference type="PROSITE" id="PS50931">
    <property type="entry name" value="HTH_LYSR"/>
    <property type="match status" value="1"/>
</dbReference>
<dbReference type="InterPro" id="IPR050176">
    <property type="entry name" value="LTTR"/>
</dbReference>
<dbReference type="InterPro" id="IPR036388">
    <property type="entry name" value="WH-like_DNA-bd_sf"/>
</dbReference>
<evidence type="ECO:0000259" key="5">
    <source>
        <dbReference type="PROSITE" id="PS50931"/>
    </source>
</evidence>
<dbReference type="SUPFAM" id="SSF53850">
    <property type="entry name" value="Periplasmic binding protein-like II"/>
    <property type="match status" value="1"/>
</dbReference>
<dbReference type="AlphaFoldDB" id="A0A7W8AK53"/>
<protein>
    <submittedName>
        <fullName evidence="6">LysR family transcriptional regulator (Chromosome initiation inhibitor)</fullName>
    </submittedName>
</protein>
<dbReference type="InterPro" id="IPR017685">
    <property type="entry name" value="ArgP"/>
</dbReference>
<organism evidence="6 7">
    <name type="scientific">Pseudochrobactrum saccharolyticum</name>
    <dbReference type="NCBI Taxonomy" id="354352"/>
    <lineage>
        <taxon>Bacteria</taxon>
        <taxon>Pseudomonadati</taxon>
        <taxon>Pseudomonadota</taxon>
        <taxon>Alphaproteobacteria</taxon>
        <taxon>Hyphomicrobiales</taxon>
        <taxon>Brucellaceae</taxon>
        <taxon>Pseudochrobactrum</taxon>
    </lineage>
</organism>
<dbReference type="GO" id="GO:0003677">
    <property type="term" value="F:DNA binding"/>
    <property type="evidence" value="ECO:0007669"/>
    <property type="project" value="UniProtKB-KW"/>
</dbReference>
<feature type="domain" description="HTH lysR-type" evidence="5">
    <location>
        <begin position="2"/>
        <end position="58"/>
    </location>
</feature>
<reference evidence="6 7" key="1">
    <citation type="submission" date="2020-08" db="EMBL/GenBank/DDBJ databases">
        <title>Genomic Encyclopedia of Type Strains, Phase IV (KMG-IV): sequencing the most valuable type-strain genomes for metagenomic binning, comparative biology and taxonomic classification.</title>
        <authorList>
            <person name="Goeker M."/>
        </authorList>
    </citation>
    <scope>NUCLEOTIDE SEQUENCE [LARGE SCALE GENOMIC DNA]</scope>
    <source>
        <strain evidence="6 7">DSM 25620</strain>
    </source>
</reference>
<dbReference type="InterPro" id="IPR036390">
    <property type="entry name" value="WH_DNA-bd_sf"/>
</dbReference>
<dbReference type="Pfam" id="PF00126">
    <property type="entry name" value="HTH_1"/>
    <property type="match status" value="1"/>
</dbReference>
<evidence type="ECO:0000256" key="1">
    <source>
        <dbReference type="ARBA" id="ARBA00009437"/>
    </source>
</evidence>
<evidence type="ECO:0000256" key="2">
    <source>
        <dbReference type="ARBA" id="ARBA00023015"/>
    </source>
</evidence>
<comment type="similarity">
    <text evidence="1">Belongs to the LysR transcriptional regulatory family.</text>
</comment>
<sequence>MIDYPAALAVKMVVQTGSFEQAAKALHVTPSAISQRVKIIEERLGVSLIERGSPCVATEKGEWLCRHLEHVSMLESELAKHLPNLAEMQNSAMQRITINIAVNADSIGTWFLKAMAPFVQDTGYLLSIAIDDEDYTAEWLERGRVLAAVTSLSKPIKGCRVSQLGALRYQATATPAFIEKHFTNGIAEGIAKAPALSFNQKDRLQQEWINRTLGRIINMPTHRIPSTQGFIDACLAGMGWGMNPVHIVHEHIKSGRLVELVPDSALEIPLFWQVNHLAANELTNLTRQVTQVAKQFLIQP</sequence>
<evidence type="ECO:0000313" key="6">
    <source>
        <dbReference type="EMBL" id="MBB5091857.1"/>
    </source>
</evidence>
<dbReference type="NCBIfam" id="NF009888">
    <property type="entry name" value="PRK13348.1"/>
    <property type="match status" value="1"/>
</dbReference>
<proteinExistence type="inferred from homology"/>
<dbReference type="Gene3D" id="3.40.190.290">
    <property type="match status" value="1"/>
</dbReference>
<dbReference type="SUPFAM" id="SSF46785">
    <property type="entry name" value="Winged helix' DNA-binding domain"/>
    <property type="match status" value="1"/>
</dbReference>
<evidence type="ECO:0000313" key="7">
    <source>
        <dbReference type="Proteomes" id="UP000531231"/>
    </source>
</evidence>
<dbReference type="Pfam" id="PF03466">
    <property type="entry name" value="LysR_substrate"/>
    <property type="match status" value="1"/>
</dbReference>
<dbReference type="RefSeq" id="WP_151159929.1">
    <property type="nucleotide sequence ID" value="NZ_JACHIL010000004.1"/>
</dbReference>
<dbReference type="Proteomes" id="UP000531231">
    <property type="component" value="Unassembled WGS sequence"/>
</dbReference>
<keyword evidence="2" id="KW-0805">Transcription regulation</keyword>
<accession>A0A7W8AK53</accession>
<evidence type="ECO:0000256" key="4">
    <source>
        <dbReference type="ARBA" id="ARBA00023163"/>
    </source>
</evidence>
<dbReference type="EMBL" id="JACHIL010000004">
    <property type="protein sequence ID" value="MBB5091857.1"/>
    <property type="molecule type" value="Genomic_DNA"/>
</dbReference>
<comment type="caution">
    <text evidence="6">The sequence shown here is derived from an EMBL/GenBank/DDBJ whole genome shotgun (WGS) entry which is preliminary data.</text>
</comment>
<keyword evidence="4" id="KW-0804">Transcription</keyword>
<dbReference type="InterPro" id="IPR005119">
    <property type="entry name" value="LysR_subst-bd"/>
</dbReference>
<keyword evidence="3" id="KW-0238">DNA-binding</keyword>
<dbReference type="NCBIfam" id="TIGR03298">
    <property type="entry name" value="argP"/>
    <property type="match status" value="1"/>
</dbReference>
<dbReference type="Gene3D" id="1.10.10.10">
    <property type="entry name" value="Winged helix-like DNA-binding domain superfamily/Winged helix DNA-binding domain"/>
    <property type="match status" value="1"/>
</dbReference>
<name>A0A7W8AK53_9HYPH</name>
<dbReference type="GO" id="GO:0003700">
    <property type="term" value="F:DNA-binding transcription factor activity"/>
    <property type="evidence" value="ECO:0007669"/>
    <property type="project" value="InterPro"/>
</dbReference>
<dbReference type="PRINTS" id="PR00039">
    <property type="entry name" value="HTHLYSR"/>
</dbReference>
<dbReference type="InterPro" id="IPR000847">
    <property type="entry name" value="LysR_HTH_N"/>
</dbReference>
<gene>
    <name evidence="6" type="ORF">HNQ68_002402</name>
</gene>
<dbReference type="PANTHER" id="PTHR30579:SF2">
    <property type="entry name" value="HTH-TYPE TRANSCRIPTIONAL REGULATOR ARGP"/>
    <property type="match status" value="1"/>
</dbReference>
<dbReference type="PANTHER" id="PTHR30579">
    <property type="entry name" value="TRANSCRIPTIONAL REGULATOR"/>
    <property type="match status" value="1"/>
</dbReference>
<dbReference type="NCBIfam" id="NF002964">
    <property type="entry name" value="PRK03635.1"/>
    <property type="match status" value="1"/>
</dbReference>